<dbReference type="Gene3D" id="1.20.1250.20">
    <property type="entry name" value="MFS general substrate transporter like domains"/>
    <property type="match status" value="1"/>
</dbReference>
<evidence type="ECO:0000313" key="3">
    <source>
        <dbReference type="Proteomes" id="UP000484875"/>
    </source>
</evidence>
<organism evidence="2 3">
    <name type="scientific">Duganella vulcania</name>
    <dbReference type="NCBI Taxonomy" id="2692166"/>
    <lineage>
        <taxon>Bacteria</taxon>
        <taxon>Pseudomonadati</taxon>
        <taxon>Pseudomonadota</taxon>
        <taxon>Betaproteobacteria</taxon>
        <taxon>Burkholderiales</taxon>
        <taxon>Oxalobacteraceae</taxon>
        <taxon>Telluria group</taxon>
        <taxon>Duganella</taxon>
    </lineage>
</organism>
<dbReference type="EMBL" id="WWCV01000076">
    <property type="protein sequence ID" value="MYN20462.1"/>
    <property type="molecule type" value="Genomic_DNA"/>
</dbReference>
<feature type="transmembrane region" description="Helical" evidence="1">
    <location>
        <begin position="12"/>
        <end position="30"/>
    </location>
</feature>
<keyword evidence="3" id="KW-1185">Reference proteome</keyword>
<keyword evidence="1" id="KW-1133">Transmembrane helix</keyword>
<dbReference type="Proteomes" id="UP000484875">
    <property type="component" value="Unassembled WGS sequence"/>
</dbReference>
<keyword evidence="1" id="KW-0472">Membrane</keyword>
<evidence type="ECO:0000313" key="2">
    <source>
        <dbReference type="EMBL" id="MYN20462.1"/>
    </source>
</evidence>
<gene>
    <name evidence="2" type="ORF">GTP81_27350</name>
</gene>
<reference evidence="2 3" key="1">
    <citation type="submission" date="2019-12" db="EMBL/GenBank/DDBJ databases">
        <title>Novel species isolated from a subtropical stream in China.</title>
        <authorList>
            <person name="Lu H."/>
        </authorList>
    </citation>
    <scope>NUCLEOTIDE SEQUENCE [LARGE SCALE GENOMIC DNA]</scope>
    <source>
        <strain evidence="2 3">FT107W</strain>
    </source>
</reference>
<comment type="caution">
    <text evidence="2">The sequence shown here is derived from an EMBL/GenBank/DDBJ whole genome shotgun (WGS) entry which is preliminary data.</text>
</comment>
<dbReference type="SUPFAM" id="SSF103473">
    <property type="entry name" value="MFS general substrate transporter"/>
    <property type="match status" value="1"/>
</dbReference>
<feature type="transmembrane region" description="Helical" evidence="1">
    <location>
        <begin position="62"/>
        <end position="83"/>
    </location>
</feature>
<accession>A0A845HMB3</accession>
<protein>
    <recommendedName>
        <fullName evidence="4">MFS transporter</fullName>
    </recommendedName>
</protein>
<feature type="transmembrane region" description="Helical" evidence="1">
    <location>
        <begin position="95"/>
        <end position="114"/>
    </location>
</feature>
<dbReference type="AlphaFoldDB" id="A0A845HMB3"/>
<name>A0A845HMB3_9BURK</name>
<evidence type="ECO:0000256" key="1">
    <source>
        <dbReference type="SAM" id="Phobius"/>
    </source>
</evidence>
<dbReference type="Pfam" id="PF13347">
    <property type="entry name" value="MFS_2"/>
    <property type="match status" value="1"/>
</dbReference>
<dbReference type="InterPro" id="IPR036259">
    <property type="entry name" value="MFS_trans_sf"/>
</dbReference>
<proteinExistence type="predicted"/>
<sequence>MDKGGAVAGRRAVWGVASAGLLAVLFWLLVGDLAISIRERAALPSGLELLRRNGASDTTTSLLMSTVPALLSVLLVPLLGYHSDRLRSRWGRRRPFLLVAAPVGWAVAPAPPPLALT</sequence>
<dbReference type="RefSeq" id="WP_175001362.1">
    <property type="nucleotide sequence ID" value="NZ_WWCV01000076.1"/>
</dbReference>
<keyword evidence="1" id="KW-0812">Transmembrane</keyword>
<feature type="non-terminal residue" evidence="2">
    <location>
        <position position="117"/>
    </location>
</feature>
<evidence type="ECO:0008006" key="4">
    <source>
        <dbReference type="Google" id="ProtNLM"/>
    </source>
</evidence>